<comment type="caution">
    <text evidence="2">The sequence shown here is derived from an EMBL/GenBank/DDBJ whole genome shotgun (WGS) entry which is preliminary data.</text>
</comment>
<keyword evidence="3" id="KW-1185">Reference proteome</keyword>
<accession>A0ABU0QTN0</accession>
<feature type="transmembrane region" description="Helical" evidence="1">
    <location>
        <begin position="213"/>
        <end position="234"/>
    </location>
</feature>
<feature type="transmembrane region" description="Helical" evidence="1">
    <location>
        <begin position="307"/>
        <end position="325"/>
    </location>
</feature>
<reference evidence="2 3" key="1">
    <citation type="submission" date="2023-07" db="EMBL/GenBank/DDBJ databases">
        <title>Comparative genomics of wheat-associated soil bacteria to identify genetic determinants of phenazine resistance.</title>
        <authorList>
            <person name="Mouncey N."/>
        </authorList>
    </citation>
    <scope>NUCLEOTIDE SEQUENCE [LARGE SCALE GENOMIC DNA]</scope>
    <source>
        <strain evidence="2 3">B3I12</strain>
    </source>
</reference>
<name>A0ABU0QTN0_9ACTN</name>
<protein>
    <recommendedName>
        <fullName evidence="4">Integral membrane protein</fullName>
    </recommendedName>
</protein>
<keyword evidence="1" id="KW-1133">Transmembrane helix</keyword>
<feature type="transmembrane region" description="Helical" evidence="1">
    <location>
        <begin position="145"/>
        <end position="166"/>
    </location>
</feature>
<sequence length="524" mass="52864">MTVREAGQGGADAGGYAGRYTGGAGDAYAGGYAGGHGGVRGGAPGGVHGGVPSGAYGGVHDGGCACGDCPHGAREGHRRAVAAFLRKRDEFAAGQGLPAAVAHSASASRQWVSEELAQSAELVAERGRAEGQAWLAGLWRRTAGVVWAAVVLFLLGQSLTAVGAGWTAARTAGLAAALVVAGALTAASWFHRAKGGALAPVIGEDNRLSTSRTVAGAWVLFVAYSVLVLAGRLAGASRHADRDALLSGLELARGAGVVTVLAVVCGIAVLVRRVVGLRVLGQRLQKVPADRPRAADLLTDDAGRGTFADIQYVVISAVALVFAAVRLARRPDQLPDLPWGLAVVVLVSAATYLAGKYAEGGRPVILSVVRSREAGDLDGPIRTGDDIEIRGAGFVPPGAQGADRLARMVVRVGAVHVHVPLVPVPGGFDNPTDTLLTVPGTGGCGAGAGGGPGGHGGGGGDEPVCGRRDGMTVAPAWWCGAGPSTWGRRLPGPSNKSRCTGLSGVGLSYVWSLRGSRHRRARGG</sequence>
<evidence type="ECO:0000313" key="2">
    <source>
        <dbReference type="EMBL" id="MDQ0750733.1"/>
    </source>
</evidence>
<feature type="transmembrane region" description="Helical" evidence="1">
    <location>
        <begin position="254"/>
        <end position="275"/>
    </location>
</feature>
<organism evidence="2 3">
    <name type="scientific">Streptomyces africanus</name>
    <dbReference type="NCBI Taxonomy" id="231024"/>
    <lineage>
        <taxon>Bacteria</taxon>
        <taxon>Bacillati</taxon>
        <taxon>Actinomycetota</taxon>
        <taxon>Actinomycetes</taxon>
        <taxon>Kitasatosporales</taxon>
        <taxon>Streptomycetaceae</taxon>
        <taxon>Streptomyces</taxon>
    </lineage>
</organism>
<keyword evidence="1" id="KW-0812">Transmembrane</keyword>
<proteinExistence type="predicted"/>
<dbReference type="EMBL" id="JAUSYP010000001">
    <property type="protein sequence ID" value="MDQ0750733.1"/>
    <property type="molecule type" value="Genomic_DNA"/>
</dbReference>
<dbReference type="Proteomes" id="UP001232755">
    <property type="component" value="Unassembled WGS sequence"/>
</dbReference>
<gene>
    <name evidence="2" type="ORF">QF034_004964</name>
</gene>
<feature type="transmembrane region" description="Helical" evidence="1">
    <location>
        <begin position="172"/>
        <end position="192"/>
    </location>
</feature>
<evidence type="ECO:0000313" key="3">
    <source>
        <dbReference type="Proteomes" id="UP001232755"/>
    </source>
</evidence>
<evidence type="ECO:0008006" key="4">
    <source>
        <dbReference type="Google" id="ProtNLM"/>
    </source>
</evidence>
<keyword evidence="1" id="KW-0472">Membrane</keyword>
<feature type="transmembrane region" description="Helical" evidence="1">
    <location>
        <begin position="337"/>
        <end position="355"/>
    </location>
</feature>
<evidence type="ECO:0000256" key="1">
    <source>
        <dbReference type="SAM" id="Phobius"/>
    </source>
</evidence>